<dbReference type="HOGENOM" id="CLU_182089_2_0_5"/>
<dbReference type="Proteomes" id="UP000027180">
    <property type="component" value="Plasmid pRetIE4771e"/>
</dbReference>
<dbReference type="OrthoDB" id="9806368at2"/>
<dbReference type="RefSeq" id="WP_040112718.1">
    <property type="nucleotide sequence ID" value="NZ_CP006991.1"/>
</dbReference>
<dbReference type="Pfam" id="PF01402">
    <property type="entry name" value="RHH_1"/>
    <property type="match status" value="1"/>
</dbReference>
<dbReference type="GO" id="GO:0006355">
    <property type="term" value="P:regulation of DNA-templated transcription"/>
    <property type="evidence" value="ECO:0007669"/>
    <property type="project" value="InterPro"/>
</dbReference>
<dbReference type="InterPro" id="IPR002145">
    <property type="entry name" value="CopG"/>
</dbReference>
<organism evidence="2 3">
    <name type="scientific">Rhizobium etli bv. mimosae str. IE4771</name>
    <dbReference type="NCBI Taxonomy" id="1432050"/>
    <lineage>
        <taxon>Bacteria</taxon>
        <taxon>Pseudomonadati</taxon>
        <taxon>Pseudomonadota</taxon>
        <taxon>Alphaproteobacteria</taxon>
        <taxon>Hyphomicrobiales</taxon>
        <taxon>Rhizobiaceae</taxon>
        <taxon>Rhizobium/Agrobacterium group</taxon>
        <taxon>Rhizobium</taxon>
    </lineage>
</organism>
<evidence type="ECO:0000313" key="3">
    <source>
        <dbReference type="Proteomes" id="UP000027180"/>
    </source>
</evidence>
<evidence type="ECO:0000259" key="1">
    <source>
        <dbReference type="Pfam" id="PF01402"/>
    </source>
</evidence>
<name>A0A060IIP8_RHIET</name>
<reference evidence="2 3" key="1">
    <citation type="submission" date="2013-12" db="EMBL/GenBank/DDBJ databases">
        <title>Complete genome sequence of Rhizobium etli bv. mimosae IE4771.</title>
        <authorList>
            <person name="Bustos P."/>
            <person name="Santamaria R.I."/>
            <person name="Lozano L."/>
            <person name="Ormeno-Orrillo E."/>
            <person name="Rogel M.A."/>
            <person name="Romero D."/>
            <person name="Cevallos M.A."/>
            <person name="Martinez-Romero E."/>
            <person name="Gonzalez V."/>
        </authorList>
    </citation>
    <scope>NUCLEOTIDE SEQUENCE [LARGE SCALE GENOMIC DNA]</scope>
    <source>
        <strain evidence="2 3">IE4771</strain>
        <plasmid evidence="3">Plasmid pRetIE4771e</plasmid>
    </source>
</reference>
<sequence length="71" mass="8092">MRTLVDIGDPEVKALDRLAQREKMSRAALIRKAINDFLARNNAGVEAEAFGLWGDRKIDGLAYQENMRSEW</sequence>
<keyword evidence="2" id="KW-0614">Plasmid</keyword>
<dbReference type="CDD" id="cd21631">
    <property type="entry name" value="RHH_CopG_NikR-like"/>
    <property type="match status" value="1"/>
</dbReference>
<dbReference type="InterPro" id="IPR013321">
    <property type="entry name" value="Arc_rbn_hlx_hlx"/>
</dbReference>
<geneLocation type="plasmid" evidence="2 3">
    <name>pRetIE4771e</name>
</geneLocation>
<proteinExistence type="predicted"/>
<protein>
    <submittedName>
        <fullName evidence="2">Transcriptional regulator CopG family protein</fullName>
    </submittedName>
</protein>
<dbReference type="KEGG" id="rei:IE4771_PE00231"/>
<dbReference type="AlphaFoldDB" id="A0A060IIP8"/>
<accession>A0A060IIP8</accession>
<evidence type="ECO:0000313" key="2">
    <source>
        <dbReference type="EMBL" id="AIC31456.1"/>
    </source>
</evidence>
<dbReference type="Gene3D" id="1.10.1220.10">
    <property type="entry name" value="Met repressor-like"/>
    <property type="match status" value="1"/>
</dbReference>
<feature type="domain" description="Ribbon-helix-helix protein CopG" evidence="1">
    <location>
        <begin position="2"/>
        <end position="40"/>
    </location>
</feature>
<gene>
    <name evidence="2" type="ORF">IE4771_PE00231</name>
</gene>
<dbReference type="EMBL" id="CP006991">
    <property type="protein sequence ID" value="AIC31456.1"/>
    <property type="molecule type" value="Genomic_DNA"/>
</dbReference>